<evidence type="ECO:0000313" key="1">
    <source>
        <dbReference type="EMBL" id="KAK3217734.1"/>
    </source>
</evidence>
<keyword evidence="2" id="KW-1185">Reference proteome</keyword>
<proteinExistence type="predicted"/>
<gene>
    <name evidence="1" type="ORF">Dsin_011704</name>
</gene>
<comment type="caution">
    <text evidence="1">The sequence shown here is derived from an EMBL/GenBank/DDBJ whole genome shotgun (WGS) entry which is preliminary data.</text>
</comment>
<sequence length="213" mass="24566">MEPSRNTWKLTKVGGSKGFVLAAKLKAIKMIFKRWQKKVKMEYSSLDIMEARLEAIELSAKTSGWNEGLRDQRCKVMAEIWTTLLKEERNWRQKARVKWLVEGDRNSSFFHMVCNSRRRRNFIDNISIRGDRCVGPTQVREGIFGFFKTQFESINGDRPRMEGIEFDKISEDSRKSLEKSFCVEKVRDAVNGCDGNKAPGPKGGWCPSCRGFP</sequence>
<accession>A0AAE0E7H6</accession>
<reference evidence="1" key="1">
    <citation type="journal article" date="2023" name="Plant J.">
        <title>Genome sequences and population genomics provide insights into the demographic history, inbreeding, and mutation load of two 'living fossil' tree species of Dipteronia.</title>
        <authorList>
            <person name="Feng Y."/>
            <person name="Comes H.P."/>
            <person name="Chen J."/>
            <person name="Zhu S."/>
            <person name="Lu R."/>
            <person name="Zhang X."/>
            <person name="Li P."/>
            <person name="Qiu J."/>
            <person name="Olsen K.M."/>
            <person name="Qiu Y."/>
        </authorList>
    </citation>
    <scope>NUCLEOTIDE SEQUENCE</scope>
    <source>
        <strain evidence="1">NBL</strain>
    </source>
</reference>
<dbReference type="EMBL" id="JANJYJ010000004">
    <property type="protein sequence ID" value="KAK3217734.1"/>
    <property type="molecule type" value="Genomic_DNA"/>
</dbReference>
<organism evidence="1 2">
    <name type="scientific">Dipteronia sinensis</name>
    <dbReference type="NCBI Taxonomy" id="43782"/>
    <lineage>
        <taxon>Eukaryota</taxon>
        <taxon>Viridiplantae</taxon>
        <taxon>Streptophyta</taxon>
        <taxon>Embryophyta</taxon>
        <taxon>Tracheophyta</taxon>
        <taxon>Spermatophyta</taxon>
        <taxon>Magnoliopsida</taxon>
        <taxon>eudicotyledons</taxon>
        <taxon>Gunneridae</taxon>
        <taxon>Pentapetalae</taxon>
        <taxon>rosids</taxon>
        <taxon>malvids</taxon>
        <taxon>Sapindales</taxon>
        <taxon>Sapindaceae</taxon>
        <taxon>Hippocastanoideae</taxon>
        <taxon>Acereae</taxon>
        <taxon>Dipteronia</taxon>
    </lineage>
</organism>
<dbReference type="Proteomes" id="UP001281410">
    <property type="component" value="Unassembled WGS sequence"/>
</dbReference>
<name>A0AAE0E7H6_9ROSI</name>
<dbReference type="AlphaFoldDB" id="A0AAE0E7H6"/>
<evidence type="ECO:0000313" key="2">
    <source>
        <dbReference type="Proteomes" id="UP001281410"/>
    </source>
</evidence>
<protein>
    <recommendedName>
        <fullName evidence="3">Reverse transcriptase</fullName>
    </recommendedName>
</protein>
<evidence type="ECO:0008006" key="3">
    <source>
        <dbReference type="Google" id="ProtNLM"/>
    </source>
</evidence>